<organism evidence="1 2">
    <name type="scientific">Rhodanobacter hydrolyticus</name>
    <dbReference type="NCBI Taxonomy" id="2250595"/>
    <lineage>
        <taxon>Bacteria</taxon>
        <taxon>Pseudomonadati</taxon>
        <taxon>Pseudomonadota</taxon>
        <taxon>Gammaproteobacteria</taxon>
        <taxon>Lysobacterales</taxon>
        <taxon>Rhodanobacteraceae</taxon>
        <taxon>Rhodanobacter</taxon>
    </lineage>
</organism>
<dbReference type="RefSeq" id="WP_404612954.1">
    <property type="nucleotide sequence ID" value="NZ_JADIKK010000008.1"/>
</dbReference>
<keyword evidence="2" id="KW-1185">Reference proteome</keyword>
<evidence type="ECO:0000313" key="2">
    <source>
        <dbReference type="Proteomes" id="UP001620339"/>
    </source>
</evidence>
<protein>
    <submittedName>
        <fullName evidence="1">Uncharacterized protein</fullName>
    </submittedName>
</protein>
<dbReference type="EMBL" id="JADIKK010000008">
    <property type="protein sequence ID" value="MFK2876930.1"/>
    <property type="molecule type" value="Genomic_DNA"/>
</dbReference>
<dbReference type="Proteomes" id="UP001620339">
    <property type="component" value="Unassembled WGS sequence"/>
</dbReference>
<name>A0ABW8J5S7_9GAMM</name>
<sequence>MSAPVDVMAVLDKAQERLYGVANNQVNPGGAEIYTKLGDDVFCARAAVAELIGAAIVVLASCRAGMEPDLTALADALSGVSSKQTRKASFARIGGAA</sequence>
<reference evidence="1 2" key="1">
    <citation type="submission" date="2020-10" db="EMBL/GenBank/DDBJ databases">
        <title>Phylogeny of dyella-like bacteria.</title>
        <authorList>
            <person name="Fu J."/>
        </authorList>
    </citation>
    <scope>NUCLEOTIDE SEQUENCE [LARGE SCALE GENOMIC DNA]</scope>
    <source>
        <strain evidence="1 2">KACC 19113</strain>
    </source>
</reference>
<accession>A0ABW8J5S7</accession>
<proteinExistence type="predicted"/>
<gene>
    <name evidence="1" type="ORF">ISP25_07620</name>
</gene>
<evidence type="ECO:0000313" key="1">
    <source>
        <dbReference type="EMBL" id="MFK2876930.1"/>
    </source>
</evidence>
<comment type="caution">
    <text evidence="1">The sequence shown here is derived from an EMBL/GenBank/DDBJ whole genome shotgun (WGS) entry which is preliminary data.</text>
</comment>